<dbReference type="SMART" id="SM00220">
    <property type="entry name" value="S_TKc"/>
    <property type="match status" value="1"/>
</dbReference>
<dbReference type="Gene3D" id="1.25.40.10">
    <property type="entry name" value="Tetratricopeptide repeat domain"/>
    <property type="match status" value="1"/>
</dbReference>
<evidence type="ECO:0000313" key="5">
    <source>
        <dbReference type="Proteomes" id="UP001313282"/>
    </source>
</evidence>
<dbReference type="PROSITE" id="PS50011">
    <property type="entry name" value="PROTEIN_KINASE_DOM"/>
    <property type="match status" value="1"/>
</dbReference>
<protein>
    <recommendedName>
        <fullName evidence="3">Protein kinase domain-containing protein</fullName>
    </recommendedName>
</protein>
<accession>A0AAN8NU18</accession>
<evidence type="ECO:0000313" key="4">
    <source>
        <dbReference type="EMBL" id="KAK6342953.1"/>
    </source>
</evidence>
<dbReference type="EMBL" id="JAVHNR010000005">
    <property type="protein sequence ID" value="KAK6342953.1"/>
    <property type="molecule type" value="Genomic_DNA"/>
</dbReference>
<evidence type="ECO:0000256" key="1">
    <source>
        <dbReference type="PROSITE-ProRule" id="PRU10141"/>
    </source>
</evidence>
<dbReference type="PANTHER" id="PTHR44329">
    <property type="entry name" value="SERINE/THREONINE-PROTEIN KINASE TNNI3K-RELATED"/>
    <property type="match status" value="1"/>
</dbReference>
<dbReference type="InterPro" id="IPR011009">
    <property type="entry name" value="Kinase-like_dom_sf"/>
</dbReference>
<dbReference type="InterPro" id="IPR017441">
    <property type="entry name" value="Protein_kinase_ATP_BS"/>
</dbReference>
<dbReference type="CDD" id="cd00180">
    <property type="entry name" value="PKc"/>
    <property type="match status" value="1"/>
</dbReference>
<feature type="binding site" evidence="1">
    <location>
        <position position="215"/>
    </location>
    <ligand>
        <name>ATP</name>
        <dbReference type="ChEBI" id="CHEBI:30616"/>
    </ligand>
</feature>
<dbReference type="GO" id="GO:0005524">
    <property type="term" value="F:ATP binding"/>
    <property type="evidence" value="ECO:0007669"/>
    <property type="project" value="UniProtKB-UniRule"/>
</dbReference>
<sequence>MEEDTPRPENKELIILHLPQDEARRNEVYSELSKVLGKPPWACDIDGNKDSSSIECPRDDHMGTDLGAPQLPQSQSMVNPKGKQRDLRATRFHSANEMIAAAARETPAVFRTPQNTGSTDQTTFWEHRNVSVAGSSIYTVSDSTSRAASSVSLSQNPTESDDLLGFLAVVEHRKINILPLQWDNAPIIGRGGTANISKGVKVATTRGDNLGFVFKRTQSEANHLDSARVYRSVLSEVYILGHPVVQQHPNINSLKGICWETIRGKQWPVLIFKQAPYGDLGKFMKTKEARSFTFADKIKLCWEMGNALHLMHTCNAIHGDMKPENVLISKDLDGKYSAQVTDFGYSTIFANDNNEAGISLPQSWPWTAPEIKPGVLVTLDQAKAADIFSYGLLCFWLLCYDSAIKDPNDWTGPARELIQDIKGTEHFSETAAEIVKCGLDNTHEDFLQTWALDLFFTRVLLSSDQGKRELDVDTFPKYFGLQVKSQPLVQQFSGSSLLTSKASFTLPALLSRLARCPKGVRENVFQRLIEWASRNTDAEVSRSEYDTNSNSKAIASDIALCYELGLGTKKCAEKVNSWLQKGDRERFNSVLDMVRSDTNGFYTSYGYPPHLLSAEEVNGERKAIEKAIEISVPWINKILGQETNGYTPKVIDMNIISCKNQRDILNDIAIHHNKSDFFVSWMQLACSRDTSHHSFPLQDSHLVVFPTIGAEDLECQESLEGEQEKVLLSLGAKERVIGSAHEDTLQDLDRLRTLYSKTSQPTDRTVALWEGLLRLQRTMLGRHNPDTLKSTEGLARLYLQRNELRKARRLVHEVACVKLHLFGDKGEHALESLRLIESLNRAAAHAEESQPPDHLEQLAIALIHTSLTDAFSYRTSVEWTFEILITQTNYDIGLYAIGLCVKSTTALFGLRPQLHSKRVPSTLDSRAATLDPDANTNQNWWLKGRGTLCRLLDSRLNQLEKRIQIAEKDPRVNETEVLYAKQMLACGRILPCLDENYPQSLSSLCLQKAYQIQADLYMQGHDFRGLPTQNPYFILNPDMRKQGENLWSVTQDLLRNKYSKRRFLFHRLSEYTLGDPYSDDRTRLLPPVKRGPGDEYQPTIMVLDPDYSLGNSFITLIEQLRPGASDGGPHDSSMCTAACGYMALAYREKLIPPGRENIDQAIDSVEKLVWRANNDEVLLERIDCLTDLLRFRYQATQNIKDLQAVVLLMEQLTHSGASNEFPAQTSIDELWRGLRIGPLWVNLFLGRIKLTPHSGASNENDEFFTPETNIDMLRQLSDDLQVIWWQLKDDDTFHHLVKVQLRLITGEGVGGDPRVVLEAWLVLTTVYLRHLLKDVDGNILRITQFLDLGIWFLRFFIAEDTLHRLGDREPSKETNPEADMSLSRTQTLRRRDMSKFLPIILTLCAIYELLTTFVPDSANQFSEATADLPRDTVKGLRDTMNGLDLALGSISVALSYPDEGDLLVPFLKKIREDIAGLKNQVEHGTKFNLGTGISPHLLHFFKTYFPEPDSYENRVPYWCFWPTNRSRDYILEYA</sequence>
<keyword evidence="1" id="KW-0067">ATP-binding</keyword>
<organism evidence="4 5">
    <name type="scientific">Orbilia javanica</name>
    <dbReference type="NCBI Taxonomy" id="47235"/>
    <lineage>
        <taxon>Eukaryota</taxon>
        <taxon>Fungi</taxon>
        <taxon>Dikarya</taxon>
        <taxon>Ascomycota</taxon>
        <taxon>Pezizomycotina</taxon>
        <taxon>Orbiliomycetes</taxon>
        <taxon>Orbiliales</taxon>
        <taxon>Orbiliaceae</taxon>
        <taxon>Orbilia</taxon>
    </lineage>
</organism>
<evidence type="ECO:0000259" key="3">
    <source>
        <dbReference type="PROSITE" id="PS50011"/>
    </source>
</evidence>
<keyword evidence="5" id="KW-1185">Reference proteome</keyword>
<dbReference type="InterPro" id="IPR011990">
    <property type="entry name" value="TPR-like_helical_dom_sf"/>
</dbReference>
<feature type="region of interest" description="Disordered" evidence="2">
    <location>
        <begin position="58"/>
        <end position="81"/>
    </location>
</feature>
<feature type="domain" description="Protein kinase" evidence="3">
    <location>
        <begin position="182"/>
        <end position="456"/>
    </location>
</feature>
<dbReference type="SUPFAM" id="SSF56112">
    <property type="entry name" value="Protein kinase-like (PK-like)"/>
    <property type="match status" value="1"/>
</dbReference>
<dbReference type="InterPro" id="IPR051681">
    <property type="entry name" value="Ser/Thr_Kinases-Pseudokinases"/>
</dbReference>
<dbReference type="PANTHER" id="PTHR44329:SF289">
    <property type="entry name" value="SERINE_THREONINE-PROTEIN KINASE VIK"/>
    <property type="match status" value="1"/>
</dbReference>
<dbReference type="PROSITE" id="PS00107">
    <property type="entry name" value="PROTEIN_KINASE_ATP"/>
    <property type="match status" value="1"/>
</dbReference>
<evidence type="ECO:0000256" key="2">
    <source>
        <dbReference type="SAM" id="MobiDB-lite"/>
    </source>
</evidence>
<comment type="caution">
    <text evidence="4">The sequence shown here is derived from an EMBL/GenBank/DDBJ whole genome shotgun (WGS) entry which is preliminary data.</text>
</comment>
<dbReference type="InterPro" id="IPR000719">
    <property type="entry name" value="Prot_kinase_dom"/>
</dbReference>
<dbReference type="Proteomes" id="UP001313282">
    <property type="component" value="Unassembled WGS sequence"/>
</dbReference>
<proteinExistence type="predicted"/>
<reference evidence="4 5" key="1">
    <citation type="submission" date="2019-10" db="EMBL/GenBank/DDBJ databases">
        <authorList>
            <person name="Palmer J.M."/>
        </authorList>
    </citation>
    <scope>NUCLEOTIDE SEQUENCE [LARGE SCALE GENOMIC DNA]</scope>
    <source>
        <strain evidence="4 5">TWF718</strain>
    </source>
</reference>
<dbReference type="Gene3D" id="1.10.510.10">
    <property type="entry name" value="Transferase(Phosphotransferase) domain 1"/>
    <property type="match status" value="1"/>
</dbReference>
<keyword evidence="1" id="KW-0547">Nucleotide-binding</keyword>
<name>A0AAN8NU18_9PEZI</name>
<dbReference type="GO" id="GO:0004674">
    <property type="term" value="F:protein serine/threonine kinase activity"/>
    <property type="evidence" value="ECO:0007669"/>
    <property type="project" value="TreeGrafter"/>
</dbReference>
<gene>
    <name evidence="4" type="ORF">TWF718_008331</name>
</gene>
<dbReference type="Pfam" id="PF00069">
    <property type="entry name" value="Pkinase"/>
    <property type="match status" value="1"/>
</dbReference>